<gene>
    <name evidence="7" type="ORF">RP75_27025</name>
</gene>
<keyword evidence="5" id="KW-0830">Ubiquinone</keyword>
<dbReference type="PANTHER" id="PTHR10617:SF107">
    <property type="entry name" value="ELECTRON TRANSFER FLAVOPROTEIN-UBIQUINONE OXIDOREDUCTASE, MITOCHONDRIAL"/>
    <property type="match status" value="1"/>
</dbReference>
<keyword evidence="5" id="KW-0479">Metal-binding</keyword>
<dbReference type="InterPro" id="IPR049398">
    <property type="entry name" value="ETF-QO/FixC_UQ-bd"/>
</dbReference>
<dbReference type="EC" id="1.5.5.1" evidence="5"/>
<protein>
    <recommendedName>
        <fullName evidence="5">Electron transfer flavoprotein-ubiquinone oxidoreductase</fullName>
        <shortName evidence="5">ETF-QO</shortName>
        <ecNumber evidence="5">1.5.5.1</ecNumber>
    </recommendedName>
</protein>
<keyword evidence="5" id="KW-0411">Iron-sulfur</keyword>
<comment type="cofactor">
    <cofactor evidence="1 5">
        <name>FAD</name>
        <dbReference type="ChEBI" id="CHEBI:57692"/>
    </cofactor>
</comment>
<comment type="catalytic activity">
    <reaction evidence="5">
        <text>a ubiquinone + reduced [electron-transfer flavoprotein] = a ubiquinol + oxidized [electron-transfer flavoprotein] + H(+)</text>
        <dbReference type="Rhea" id="RHEA:24052"/>
        <dbReference type="Rhea" id="RHEA-COMP:9565"/>
        <dbReference type="Rhea" id="RHEA-COMP:9566"/>
        <dbReference type="Rhea" id="RHEA-COMP:10685"/>
        <dbReference type="Rhea" id="RHEA-COMP:10686"/>
        <dbReference type="ChEBI" id="CHEBI:15378"/>
        <dbReference type="ChEBI" id="CHEBI:16389"/>
        <dbReference type="ChEBI" id="CHEBI:17976"/>
        <dbReference type="ChEBI" id="CHEBI:57692"/>
        <dbReference type="ChEBI" id="CHEBI:58307"/>
        <dbReference type="EC" id="1.5.5.1"/>
    </reaction>
</comment>
<reference evidence="7 8" key="1">
    <citation type="submission" date="2014-12" db="EMBL/GenBank/DDBJ databases">
        <authorList>
            <person name="Kuzmanovic N."/>
            <person name="Pulawska J."/>
            <person name="Obradovic A."/>
        </authorList>
    </citation>
    <scope>NUCLEOTIDE SEQUENCE [LARGE SCALE GENOMIC DNA]</scope>
    <source>
        <strain evidence="7 8">KFB 330</strain>
    </source>
</reference>
<dbReference type="InterPro" id="IPR040156">
    <property type="entry name" value="ETF-QO"/>
</dbReference>
<comment type="caution">
    <text evidence="7">The sequence shown here is derived from an EMBL/GenBank/DDBJ whole genome shotgun (WGS) entry which is preliminary data.</text>
</comment>
<comment type="cofactor">
    <cofactor evidence="5">
        <name>[4Fe-4S] cluster</name>
        <dbReference type="ChEBI" id="CHEBI:49883"/>
    </cofactor>
    <text evidence="5">Binds 1 [4Fe-4S] cluster.</text>
</comment>
<dbReference type="Proteomes" id="UP000032564">
    <property type="component" value="Unassembled WGS sequence"/>
</dbReference>
<keyword evidence="5" id="KW-0249">Electron transport</keyword>
<feature type="domain" description="ETF-QO/FixC ubiquinone-binding" evidence="6">
    <location>
        <begin position="2"/>
        <end position="52"/>
    </location>
</feature>
<keyword evidence="2 5" id="KW-0285">Flavoprotein</keyword>
<organism evidence="7 8">
    <name type="scientific">Agrobacterium arsenijevicii</name>
    <dbReference type="NCBI Taxonomy" id="1585697"/>
    <lineage>
        <taxon>Bacteria</taxon>
        <taxon>Pseudomonadati</taxon>
        <taxon>Pseudomonadota</taxon>
        <taxon>Alphaproteobacteria</taxon>
        <taxon>Hyphomicrobiales</taxon>
        <taxon>Rhizobiaceae</taxon>
        <taxon>Rhizobium/Agrobacterium group</taxon>
        <taxon>Agrobacterium</taxon>
    </lineage>
</organism>
<evidence type="ECO:0000256" key="5">
    <source>
        <dbReference type="RuleBase" id="RU366068"/>
    </source>
</evidence>
<dbReference type="Gene3D" id="3.30.9.90">
    <property type="match status" value="1"/>
</dbReference>
<evidence type="ECO:0000259" key="6">
    <source>
        <dbReference type="Pfam" id="PF21162"/>
    </source>
</evidence>
<dbReference type="Pfam" id="PF21162">
    <property type="entry name" value="ETFQO_UQ-bd"/>
    <property type="match status" value="1"/>
</dbReference>
<sequence>MQHSFGWPLGFKTGGGSFLYHLEDNLVAVGFVVHLNYKNPYLYPFEDIKRSAKECIGKRGQTGRVMKGWSQRTAPDIIASRGHARRVHCPQPCTD</sequence>
<name>A0ABR5CZS6_9HYPH</name>
<keyword evidence="5" id="KW-0408">Iron</keyword>
<evidence type="ECO:0000256" key="2">
    <source>
        <dbReference type="ARBA" id="ARBA00022630"/>
    </source>
</evidence>
<keyword evidence="3 5" id="KW-0274">FAD</keyword>
<dbReference type="EMBL" id="JWIT01000038">
    <property type="protein sequence ID" value="KJF70328.1"/>
    <property type="molecule type" value="Genomic_DNA"/>
</dbReference>
<evidence type="ECO:0000256" key="3">
    <source>
        <dbReference type="ARBA" id="ARBA00022827"/>
    </source>
</evidence>
<evidence type="ECO:0000256" key="4">
    <source>
        <dbReference type="ARBA" id="ARBA00023002"/>
    </source>
</evidence>
<dbReference type="PANTHER" id="PTHR10617">
    <property type="entry name" value="ELECTRON TRANSFER FLAVOPROTEIN-UBIQUINONE OXIDOREDUCTASE"/>
    <property type="match status" value="1"/>
</dbReference>
<evidence type="ECO:0000313" key="7">
    <source>
        <dbReference type="EMBL" id="KJF70328.1"/>
    </source>
</evidence>
<keyword evidence="4 5" id="KW-0560">Oxidoreductase</keyword>
<keyword evidence="5" id="KW-0813">Transport</keyword>
<keyword evidence="8" id="KW-1185">Reference proteome</keyword>
<dbReference type="SUPFAM" id="SSF54373">
    <property type="entry name" value="FAD-linked reductases, C-terminal domain"/>
    <property type="match status" value="1"/>
</dbReference>
<comment type="function">
    <text evidence="5">Accepts electrons from ETF and reduces ubiquinone.</text>
</comment>
<proteinExistence type="predicted"/>
<accession>A0ABR5CZS6</accession>
<evidence type="ECO:0000256" key="1">
    <source>
        <dbReference type="ARBA" id="ARBA00001974"/>
    </source>
</evidence>
<evidence type="ECO:0000313" key="8">
    <source>
        <dbReference type="Proteomes" id="UP000032564"/>
    </source>
</evidence>